<dbReference type="SUPFAM" id="SSF56037">
    <property type="entry name" value="PheT/TilS domain"/>
    <property type="match status" value="1"/>
</dbReference>
<dbReference type="Pfam" id="PF17759">
    <property type="entry name" value="tRNA_synthFbeta"/>
    <property type="match status" value="1"/>
</dbReference>
<evidence type="ECO:0000256" key="7">
    <source>
        <dbReference type="ARBA" id="ARBA00022723"/>
    </source>
</evidence>
<keyword evidence="9 15" id="KW-0067">ATP-binding</keyword>
<evidence type="ECO:0000256" key="1">
    <source>
        <dbReference type="ARBA" id="ARBA00004496"/>
    </source>
</evidence>
<dbReference type="InterPro" id="IPR005121">
    <property type="entry name" value="Fdx_antiC-bd"/>
</dbReference>
<feature type="domain" description="FDX-ACB" evidence="18">
    <location>
        <begin position="732"/>
        <end position="825"/>
    </location>
</feature>
<evidence type="ECO:0000256" key="14">
    <source>
        <dbReference type="ARBA" id="ARBA00049255"/>
    </source>
</evidence>
<dbReference type="SUPFAM" id="SSF55681">
    <property type="entry name" value="Class II aaRS and biotin synthetases"/>
    <property type="match status" value="1"/>
</dbReference>
<dbReference type="SMART" id="SM00874">
    <property type="entry name" value="B5"/>
    <property type="match status" value="1"/>
</dbReference>
<feature type="binding site" evidence="15">
    <location>
        <position position="485"/>
    </location>
    <ligand>
        <name>Mg(2+)</name>
        <dbReference type="ChEBI" id="CHEBI:18420"/>
        <note>shared with alpha subunit</note>
    </ligand>
</feature>
<keyword evidence="5 16" id="KW-0820">tRNA-binding</keyword>
<feature type="domain" description="B5" evidence="19">
    <location>
        <begin position="431"/>
        <end position="507"/>
    </location>
</feature>
<evidence type="ECO:0000313" key="20">
    <source>
        <dbReference type="EMBL" id="PSL04875.1"/>
    </source>
</evidence>
<dbReference type="SUPFAM" id="SSF54991">
    <property type="entry name" value="Anticodon-binding domain of PheRS"/>
    <property type="match status" value="1"/>
</dbReference>
<dbReference type="Pfam" id="PF03484">
    <property type="entry name" value="B5"/>
    <property type="match status" value="1"/>
</dbReference>
<feature type="binding site" evidence="15">
    <location>
        <position position="495"/>
    </location>
    <ligand>
        <name>Mg(2+)</name>
        <dbReference type="ChEBI" id="CHEBI:18420"/>
        <note>shared with alpha subunit</note>
    </ligand>
</feature>
<name>A0A2P8E5W7_9BACT</name>
<dbReference type="PANTHER" id="PTHR10947">
    <property type="entry name" value="PHENYLALANYL-TRNA SYNTHETASE BETA CHAIN AND LEUCINE-RICH REPEAT-CONTAINING PROTEIN 47"/>
    <property type="match status" value="1"/>
</dbReference>
<dbReference type="InterPro" id="IPR004532">
    <property type="entry name" value="Phe-tRNA-ligase_IIc_bsu_bact"/>
</dbReference>
<evidence type="ECO:0000259" key="18">
    <source>
        <dbReference type="PROSITE" id="PS51447"/>
    </source>
</evidence>
<keyword evidence="10 15" id="KW-0460">Magnesium</keyword>
<keyword evidence="7 15" id="KW-0479">Metal-binding</keyword>
<comment type="catalytic activity">
    <reaction evidence="14 15">
        <text>tRNA(Phe) + L-phenylalanine + ATP = L-phenylalanyl-tRNA(Phe) + AMP + diphosphate + H(+)</text>
        <dbReference type="Rhea" id="RHEA:19413"/>
        <dbReference type="Rhea" id="RHEA-COMP:9668"/>
        <dbReference type="Rhea" id="RHEA-COMP:9699"/>
        <dbReference type="ChEBI" id="CHEBI:15378"/>
        <dbReference type="ChEBI" id="CHEBI:30616"/>
        <dbReference type="ChEBI" id="CHEBI:33019"/>
        <dbReference type="ChEBI" id="CHEBI:58095"/>
        <dbReference type="ChEBI" id="CHEBI:78442"/>
        <dbReference type="ChEBI" id="CHEBI:78531"/>
        <dbReference type="ChEBI" id="CHEBI:456215"/>
        <dbReference type="EC" id="6.1.1.20"/>
    </reaction>
</comment>
<feature type="domain" description="TRNA-binding" evidence="17">
    <location>
        <begin position="65"/>
        <end position="177"/>
    </location>
</feature>
<evidence type="ECO:0000256" key="9">
    <source>
        <dbReference type="ARBA" id="ARBA00022840"/>
    </source>
</evidence>
<dbReference type="EC" id="6.1.1.20" evidence="15"/>
<dbReference type="Gene3D" id="2.40.50.140">
    <property type="entry name" value="Nucleic acid-binding proteins"/>
    <property type="match status" value="1"/>
</dbReference>
<dbReference type="GO" id="GO:0006432">
    <property type="term" value="P:phenylalanyl-tRNA aminoacylation"/>
    <property type="evidence" value="ECO:0007669"/>
    <property type="project" value="UniProtKB-UniRule"/>
</dbReference>
<evidence type="ECO:0000256" key="10">
    <source>
        <dbReference type="ARBA" id="ARBA00022842"/>
    </source>
</evidence>
<dbReference type="GO" id="GO:0004826">
    <property type="term" value="F:phenylalanine-tRNA ligase activity"/>
    <property type="evidence" value="ECO:0007669"/>
    <property type="project" value="UniProtKB-UniRule"/>
</dbReference>
<dbReference type="CDD" id="cd00769">
    <property type="entry name" value="PheRS_beta_core"/>
    <property type="match status" value="1"/>
</dbReference>
<dbReference type="InterPro" id="IPR020825">
    <property type="entry name" value="Phe-tRNA_synthase-like_B3/B4"/>
</dbReference>
<dbReference type="InterPro" id="IPR005147">
    <property type="entry name" value="tRNA_synthase_B5-dom"/>
</dbReference>
<evidence type="ECO:0000256" key="3">
    <source>
        <dbReference type="ARBA" id="ARBA00011209"/>
    </source>
</evidence>
<comment type="cofactor">
    <cofactor evidence="15">
        <name>Mg(2+)</name>
        <dbReference type="ChEBI" id="CHEBI:18420"/>
    </cofactor>
    <text evidence="15">Binds 2 magnesium ions per tetramer.</text>
</comment>
<dbReference type="Gene3D" id="3.50.40.10">
    <property type="entry name" value="Phenylalanyl-trna Synthetase, Chain B, domain 3"/>
    <property type="match status" value="1"/>
</dbReference>
<reference evidence="20 21" key="1">
    <citation type="submission" date="2018-03" db="EMBL/GenBank/DDBJ databases">
        <title>Genomic Encyclopedia of Archaeal and Bacterial Type Strains, Phase II (KMG-II): from individual species to whole genera.</title>
        <authorList>
            <person name="Goeker M."/>
        </authorList>
    </citation>
    <scope>NUCLEOTIDE SEQUENCE [LARGE SCALE GENOMIC DNA]</scope>
    <source>
        <strain evidence="20 21">DSM 28057</strain>
    </source>
</reference>
<evidence type="ECO:0000256" key="6">
    <source>
        <dbReference type="ARBA" id="ARBA00022598"/>
    </source>
</evidence>
<proteinExistence type="inferred from homology"/>
<evidence type="ECO:0000256" key="8">
    <source>
        <dbReference type="ARBA" id="ARBA00022741"/>
    </source>
</evidence>
<dbReference type="GO" id="GO:0005524">
    <property type="term" value="F:ATP binding"/>
    <property type="evidence" value="ECO:0007669"/>
    <property type="project" value="UniProtKB-UniRule"/>
</dbReference>
<dbReference type="NCBIfam" id="NF045760">
    <property type="entry name" value="YtpR"/>
    <property type="match status" value="1"/>
</dbReference>
<evidence type="ECO:0000256" key="4">
    <source>
        <dbReference type="ARBA" id="ARBA00022490"/>
    </source>
</evidence>
<evidence type="ECO:0000256" key="5">
    <source>
        <dbReference type="ARBA" id="ARBA00022555"/>
    </source>
</evidence>
<dbReference type="InterPro" id="IPR002547">
    <property type="entry name" value="tRNA-bd_dom"/>
</dbReference>
<evidence type="ECO:0000259" key="19">
    <source>
        <dbReference type="PROSITE" id="PS51483"/>
    </source>
</evidence>
<dbReference type="SUPFAM" id="SSF46955">
    <property type="entry name" value="Putative DNA-binding domain"/>
    <property type="match status" value="1"/>
</dbReference>
<dbReference type="Gene3D" id="3.30.56.10">
    <property type="match status" value="2"/>
</dbReference>
<evidence type="ECO:0000256" key="11">
    <source>
        <dbReference type="ARBA" id="ARBA00022884"/>
    </source>
</evidence>
<dbReference type="EMBL" id="PYGF01000004">
    <property type="protein sequence ID" value="PSL04875.1"/>
    <property type="molecule type" value="Genomic_DNA"/>
</dbReference>
<dbReference type="Gene3D" id="3.30.930.10">
    <property type="entry name" value="Bira Bifunctional Protein, Domain 2"/>
    <property type="match status" value="1"/>
</dbReference>
<dbReference type="InterPro" id="IPR045864">
    <property type="entry name" value="aa-tRNA-synth_II/BPL/LPL"/>
</dbReference>
<keyword evidence="6 15" id="KW-0436">Ligase</keyword>
<organism evidence="20 21">
    <name type="scientific">Cecembia rubra</name>
    <dbReference type="NCBI Taxonomy" id="1485585"/>
    <lineage>
        <taxon>Bacteria</taxon>
        <taxon>Pseudomonadati</taxon>
        <taxon>Bacteroidota</taxon>
        <taxon>Cytophagia</taxon>
        <taxon>Cytophagales</taxon>
        <taxon>Cyclobacteriaceae</taxon>
        <taxon>Cecembia</taxon>
    </lineage>
</organism>
<keyword evidence="4 15" id="KW-0963">Cytoplasm</keyword>
<feature type="binding site" evidence="15">
    <location>
        <position position="491"/>
    </location>
    <ligand>
        <name>Mg(2+)</name>
        <dbReference type="ChEBI" id="CHEBI:18420"/>
        <note>shared with alpha subunit</note>
    </ligand>
</feature>
<dbReference type="Pfam" id="PF03147">
    <property type="entry name" value="FDX-ACB"/>
    <property type="match status" value="1"/>
</dbReference>
<dbReference type="InterPro" id="IPR045060">
    <property type="entry name" value="Phe-tRNA-ligase_IIc_bsu"/>
</dbReference>
<feature type="binding site" evidence="15">
    <location>
        <position position="494"/>
    </location>
    <ligand>
        <name>Mg(2+)</name>
        <dbReference type="ChEBI" id="CHEBI:18420"/>
        <note>shared with alpha subunit</note>
    </ligand>
</feature>
<evidence type="ECO:0000256" key="2">
    <source>
        <dbReference type="ARBA" id="ARBA00008653"/>
    </source>
</evidence>
<dbReference type="PROSITE" id="PS51447">
    <property type="entry name" value="FDX_ACB"/>
    <property type="match status" value="1"/>
</dbReference>
<dbReference type="PANTHER" id="PTHR10947:SF0">
    <property type="entry name" value="PHENYLALANINE--TRNA LIGASE BETA SUBUNIT"/>
    <property type="match status" value="1"/>
</dbReference>
<dbReference type="InterPro" id="IPR009061">
    <property type="entry name" value="DNA-bd_dom_put_sf"/>
</dbReference>
<dbReference type="GO" id="GO:0009328">
    <property type="term" value="C:phenylalanine-tRNA ligase complex"/>
    <property type="evidence" value="ECO:0007669"/>
    <property type="project" value="TreeGrafter"/>
</dbReference>
<dbReference type="SMART" id="SM00873">
    <property type="entry name" value="B3_4"/>
    <property type="match status" value="1"/>
</dbReference>
<comment type="similarity">
    <text evidence="2 15">Belongs to the phenylalanyl-tRNA synthetase beta subunit family. Type 1 subfamily.</text>
</comment>
<keyword evidence="11 16" id="KW-0694">RNA-binding</keyword>
<evidence type="ECO:0000256" key="15">
    <source>
        <dbReference type="HAMAP-Rule" id="MF_00283"/>
    </source>
</evidence>
<dbReference type="GO" id="GO:0000287">
    <property type="term" value="F:magnesium ion binding"/>
    <property type="evidence" value="ECO:0007669"/>
    <property type="project" value="UniProtKB-UniRule"/>
</dbReference>
<accession>A0A2P8E5W7</accession>
<dbReference type="InterPro" id="IPR033714">
    <property type="entry name" value="tRNA_bind_bactPheRS"/>
</dbReference>
<dbReference type="FunFam" id="2.40.50.140:FF:000045">
    <property type="entry name" value="Phenylalanine--tRNA ligase beta subunit"/>
    <property type="match status" value="1"/>
</dbReference>
<keyword evidence="8 15" id="KW-0547">Nucleotide-binding</keyword>
<keyword evidence="21" id="KW-1185">Reference proteome</keyword>
<dbReference type="Pfam" id="PF01588">
    <property type="entry name" value="tRNA_bind"/>
    <property type="match status" value="1"/>
</dbReference>
<dbReference type="InterPro" id="IPR005146">
    <property type="entry name" value="B3/B4_tRNA-bd"/>
</dbReference>
<dbReference type="FunFam" id="3.30.70.380:FF:000001">
    <property type="entry name" value="Phenylalanine--tRNA ligase beta subunit"/>
    <property type="match status" value="1"/>
</dbReference>
<dbReference type="InterPro" id="IPR036690">
    <property type="entry name" value="Fdx_antiC-bd_sf"/>
</dbReference>
<dbReference type="AlphaFoldDB" id="A0A2P8E5W7"/>
<protein>
    <recommendedName>
        <fullName evidence="15">Phenylalanine--tRNA ligase beta subunit</fullName>
        <ecNumber evidence="15">6.1.1.20</ecNumber>
    </recommendedName>
    <alternativeName>
        <fullName evidence="15">Phenylalanyl-tRNA synthetase beta subunit</fullName>
        <shortName evidence="15">PheRS</shortName>
    </alternativeName>
</protein>
<comment type="caution">
    <text evidence="20">The sequence shown here is derived from an EMBL/GenBank/DDBJ whole genome shotgun (WGS) entry which is preliminary data.</text>
</comment>
<dbReference type="PROSITE" id="PS50886">
    <property type="entry name" value="TRBD"/>
    <property type="match status" value="1"/>
</dbReference>
<dbReference type="HAMAP" id="MF_00283">
    <property type="entry name" value="Phe_tRNA_synth_beta1"/>
    <property type="match status" value="1"/>
</dbReference>
<dbReference type="GO" id="GO:0000049">
    <property type="term" value="F:tRNA binding"/>
    <property type="evidence" value="ECO:0007669"/>
    <property type="project" value="UniProtKB-UniRule"/>
</dbReference>
<dbReference type="SMART" id="SM00896">
    <property type="entry name" value="FDX-ACB"/>
    <property type="match status" value="1"/>
</dbReference>
<dbReference type="Gene3D" id="3.30.70.380">
    <property type="entry name" value="Ferrodoxin-fold anticodon-binding domain"/>
    <property type="match status" value="1"/>
</dbReference>
<evidence type="ECO:0000256" key="12">
    <source>
        <dbReference type="ARBA" id="ARBA00022917"/>
    </source>
</evidence>
<evidence type="ECO:0000313" key="21">
    <source>
        <dbReference type="Proteomes" id="UP000240708"/>
    </source>
</evidence>
<evidence type="ECO:0000256" key="13">
    <source>
        <dbReference type="ARBA" id="ARBA00023146"/>
    </source>
</evidence>
<gene>
    <name evidence="15" type="primary">pheT</name>
    <name evidence="20" type="ORF">CLV48_10449</name>
</gene>
<dbReference type="SUPFAM" id="SSF50249">
    <property type="entry name" value="Nucleic acid-binding proteins"/>
    <property type="match status" value="1"/>
</dbReference>
<dbReference type="Proteomes" id="UP000240708">
    <property type="component" value="Unassembled WGS sequence"/>
</dbReference>
<sequence length="826" mass="91531">MWRDSPELSSGQAIWPLKNNYNQMKISINRLKHFIHLDQSPEQIAAMLTGSGLEVEGIEIFESIKGGLEGVVIGEVLTCERHPNADKLSVTTVDIGDQIVPIVCGAPNVAKGQKVVVAKEGCTLYPISGEPFEIKKAKIRGEVSQGMICAEDEIGIGESHAGIMVLDTGLPNGTPASEYFDVVRDHVLEIGLTPNRADAASHLGVARDLKALLKREICIPSVDGFKPDNNSRVIPVTVENAADCPRYAGLTISNVKIAPSPEWLQNYIKALDLEPINNVVDITNFILHDLGQPLHAFDADKIIGGKIIVKKLPKDSKFVTLDEKERKLSGDELMICDEKGGLCIAGIFGGKGSGVSDATTSIFLESAYFSPDVIRKGSQFHGLKTDASFRFERGTDPNMPVYALKRAAMLIKEIAGGEISSDIIDVYPNPVADRDIEVSFANIKRLIGKELPKELIKEILENLEIKCLEETATHLKVSVKPYRVDVEREADVIEEILRIYGFDNVELSENLKADYLAEHPIKDFNKIQYRLSELLSSLGYYEIITNSLTKPVYAEKSGFLDAGKNVEIYNKLSEDLGVMRQTLLFSGLEVLAYNINRRQKDLKIFEFGTVYSKDQEGYQEGKRLALFLTGDAGSESWRQASKPVSFPDLFAVVELILEKLGIDNPEVEIVHSAPFDYALKLSIGTKELGQIGLLQEEIARLAEVKQEVLYAELDWDLLTKKAKGLKKYGEISKFPEVRRDLSLVIDKSVAFDQIKKVAIKAGGKLLQRIGVFDVYQGDKIEAGKKAYALSFYLQDTEQTLTDKVIDKAMSRLIQSFENEVGAFIRK</sequence>
<evidence type="ECO:0000259" key="17">
    <source>
        <dbReference type="PROSITE" id="PS50886"/>
    </source>
</evidence>
<comment type="subcellular location">
    <subcellularLocation>
        <location evidence="1 15">Cytoplasm</location>
    </subcellularLocation>
</comment>
<keyword evidence="13 15" id="KW-0030">Aminoacyl-tRNA synthetase</keyword>
<dbReference type="InterPro" id="IPR012340">
    <property type="entry name" value="NA-bd_OB-fold"/>
</dbReference>
<dbReference type="InterPro" id="IPR041616">
    <property type="entry name" value="PheRS_beta_core"/>
</dbReference>
<dbReference type="NCBIfam" id="TIGR00472">
    <property type="entry name" value="pheT_bact"/>
    <property type="match status" value="1"/>
</dbReference>
<dbReference type="Pfam" id="PF03483">
    <property type="entry name" value="B3_4"/>
    <property type="match status" value="1"/>
</dbReference>
<dbReference type="PROSITE" id="PS51483">
    <property type="entry name" value="B5"/>
    <property type="match status" value="1"/>
</dbReference>
<evidence type="ECO:0000256" key="16">
    <source>
        <dbReference type="PROSITE-ProRule" id="PRU00209"/>
    </source>
</evidence>
<comment type="subunit">
    <text evidence="3 15">Tetramer of two alpha and two beta subunits.</text>
</comment>
<dbReference type="CDD" id="cd02796">
    <property type="entry name" value="tRNA_bind_bactPheRS"/>
    <property type="match status" value="1"/>
</dbReference>
<keyword evidence="12 15" id="KW-0648">Protein biosynthesis</keyword>